<keyword evidence="7 9" id="KW-0472">Membrane</keyword>
<dbReference type="GO" id="GO:0006890">
    <property type="term" value="P:retrograde vesicle-mediated transport, Golgi to endoplasmic reticulum"/>
    <property type="evidence" value="ECO:0007669"/>
    <property type="project" value="UniProtKB-UniRule"/>
</dbReference>
<dbReference type="SUPFAM" id="SSF49447">
    <property type="entry name" value="Second domain of Mu2 adaptin subunit (ap50) of ap2 adaptor"/>
    <property type="match status" value="1"/>
</dbReference>
<evidence type="ECO:0000256" key="11">
    <source>
        <dbReference type="SAM" id="Coils"/>
    </source>
</evidence>
<keyword evidence="8 9" id="KW-0968">Cytoplasmic vesicle</keyword>
<organism evidence="14 15">
    <name type="scientific">Lachancea mirantina</name>
    <dbReference type="NCBI Taxonomy" id="1230905"/>
    <lineage>
        <taxon>Eukaryota</taxon>
        <taxon>Fungi</taxon>
        <taxon>Dikarya</taxon>
        <taxon>Ascomycota</taxon>
        <taxon>Saccharomycotina</taxon>
        <taxon>Saccharomycetes</taxon>
        <taxon>Saccharomycetales</taxon>
        <taxon>Saccharomycetaceae</taxon>
        <taxon>Lachancea</taxon>
    </lineage>
</organism>
<dbReference type="GO" id="GO:0000139">
    <property type="term" value="C:Golgi membrane"/>
    <property type="evidence" value="ECO:0007669"/>
    <property type="project" value="UniProtKB-SubCell"/>
</dbReference>
<evidence type="ECO:0000256" key="10">
    <source>
        <dbReference type="RuleBase" id="RU366052"/>
    </source>
</evidence>
<evidence type="ECO:0000256" key="8">
    <source>
        <dbReference type="ARBA" id="ARBA00023329"/>
    </source>
</evidence>
<evidence type="ECO:0000256" key="4">
    <source>
        <dbReference type="ARBA" id="ARBA00022892"/>
    </source>
</evidence>
<evidence type="ECO:0000256" key="7">
    <source>
        <dbReference type="ARBA" id="ARBA00023136"/>
    </source>
</evidence>
<feature type="region of interest" description="Disordered" evidence="12">
    <location>
        <begin position="215"/>
        <end position="285"/>
    </location>
</feature>
<evidence type="ECO:0000259" key="13">
    <source>
        <dbReference type="PROSITE" id="PS51072"/>
    </source>
</evidence>
<name>A0A1G4J8P5_9SACH</name>
<dbReference type="OrthoDB" id="10266042at2759"/>
<dbReference type="CDD" id="cd14830">
    <property type="entry name" value="Delta_COP_N"/>
    <property type="match status" value="1"/>
</dbReference>
<dbReference type="InterPro" id="IPR022775">
    <property type="entry name" value="AP_mu_sigma_su"/>
</dbReference>
<feature type="coiled-coil region" evidence="11">
    <location>
        <begin position="137"/>
        <end position="164"/>
    </location>
</feature>
<evidence type="ECO:0000256" key="3">
    <source>
        <dbReference type="ARBA" id="ARBA00022490"/>
    </source>
</evidence>
<comment type="subcellular location">
    <subcellularLocation>
        <location evidence="9 10">Cytoplasm</location>
    </subcellularLocation>
    <subcellularLocation>
        <location evidence="9 10">Cytoplasmic vesicle</location>
        <location evidence="9 10">COPI-coated vesicle membrane</location>
        <topology evidence="9 10">Peripheral membrane protein</topology>
        <orientation evidence="9 10">Cytoplasmic side</orientation>
    </subcellularLocation>
    <subcellularLocation>
        <location evidence="9 10">Golgi apparatus membrane</location>
        <topology evidence="9 10">Peripheral membrane protein</topology>
        <orientation evidence="9 10">Cytoplasmic side</orientation>
    </subcellularLocation>
</comment>
<dbReference type="InterPro" id="IPR036168">
    <property type="entry name" value="AP2_Mu_C_sf"/>
</dbReference>
<dbReference type="InterPro" id="IPR011012">
    <property type="entry name" value="Longin-like_dom_sf"/>
</dbReference>
<keyword evidence="6 9" id="KW-0333">Golgi apparatus</keyword>
<comment type="similarity">
    <text evidence="1 9">Belongs to the adaptor complexes medium subunit family. Delta-COP subfamily.</text>
</comment>
<reference evidence="14 15" key="1">
    <citation type="submission" date="2016-03" db="EMBL/GenBank/DDBJ databases">
        <authorList>
            <person name="Devillers H."/>
        </authorList>
    </citation>
    <scope>NUCLEOTIDE SEQUENCE [LARGE SCALE GENOMIC DNA]</scope>
    <source>
        <strain evidence="14">CBS 11717</strain>
    </source>
</reference>
<dbReference type="InterPro" id="IPR027059">
    <property type="entry name" value="Coatomer_dsu"/>
</dbReference>
<gene>
    <name evidence="14" type="ORF">LAMI_0D01574G</name>
</gene>
<dbReference type="PANTHER" id="PTHR10121:SF0">
    <property type="entry name" value="COATOMER SUBUNIT DELTA"/>
    <property type="match status" value="1"/>
</dbReference>
<dbReference type="AlphaFoldDB" id="A0A1G4J8P5"/>
<evidence type="ECO:0000256" key="9">
    <source>
        <dbReference type="RuleBase" id="RU364018"/>
    </source>
</evidence>
<evidence type="ECO:0000256" key="5">
    <source>
        <dbReference type="ARBA" id="ARBA00022927"/>
    </source>
</evidence>
<dbReference type="InterPro" id="IPR028565">
    <property type="entry name" value="MHD"/>
</dbReference>
<dbReference type="Pfam" id="PF01217">
    <property type="entry name" value="Clat_adaptor_s"/>
    <property type="match status" value="1"/>
</dbReference>
<feature type="compositionally biased region" description="Polar residues" evidence="12">
    <location>
        <begin position="262"/>
        <end position="271"/>
    </location>
</feature>
<dbReference type="GO" id="GO:0006888">
    <property type="term" value="P:endoplasmic reticulum to Golgi vesicle-mediated transport"/>
    <property type="evidence" value="ECO:0007669"/>
    <property type="project" value="TreeGrafter"/>
</dbReference>
<keyword evidence="11" id="KW-0175">Coiled coil</keyword>
<feature type="compositionally biased region" description="Gly residues" evidence="12">
    <location>
        <begin position="242"/>
        <end position="254"/>
    </location>
</feature>
<dbReference type="FunFam" id="3.30.450.60:FF:000020">
    <property type="entry name" value="Coatomer subunit delta"/>
    <property type="match status" value="1"/>
</dbReference>
<keyword evidence="4 9" id="KW-0931">ER-Golgi transport</keyword>
<dbReference type="EMBL" id="LT598463">
    <property type="protein sequence ID" value="SCU86326.1"/>
    <property type="molecule type" value="Genomic_DNA"/>
</dbReference>
<proteinExistence type="inferred from homology"/>
<dbReference type="Proteomes" id="UP000191024">
    <property type="component" value="Chromosome D"/>
</dbReference>
<dbReference type="SUPFAM" id="SSF64356">
    <property type="entry name" value="SNARE-like"/>
    <property type="match status" value="1"/>
</dbReference>
<sequence length="543" mass="60265">MVVLAASIITRGGKPLVSRQFRDLTKDRVTELLSKFQGLVANSSSQHTFVEDEHVRYVYKPFDDYYIILITNRQSNIIQDLDTLKIFAQSMNTYLNGYDENEIFESAFEIVSAFDEVITMGYKENLSMTQINTYLAMESHEEKIQEIIERNKEFEAAEERKRRAKEISRREHERKLGMPLSAIEAGNRFQASNDPNLSNAYNSYYSNASPAAQQSYYSSQHKTGITEESLAEPVPPVPHAGAIGGRGMSLGGGRRNPIAVASQRQSRVSTAPSPPLFQETEDEKPTNNGILVTVKESISAELTRDGTIASSELKGSLDLRINSQELAHSKILLDPKVDVKDKSYQFKTHPNIDKNLFLSSNVVGLRDQKKAFPFNDQTLAVLRWRKVGAADDNSLIPLEVSTWVSPSDSEEGVFDVTLEFEINANYGQALKDLRFVIPVATEKARINDDTNDVNAEIESADEENGIMVKVGQLDAGISGVVGLIIEAGYEEALFPMSIFFKSSGAEKAISGISVANVKSSREDATSLPFDSQATLKTEEYLLT</sequence>
<dbReference type="PROSITE" id="PS51072">
    <property type="entry name" value="MHD"/>
    <property type="match status" value="1"/>
</dbReference>
<dbReference type="CDD" id="cd09254">
    <property type="entry name" value="AP_delta-COPI_MHD"/>
    <property type="match status" value="1"/>
</dbReference>
<evidence type="ECO:0000313" key="15">
    <source>
        <dbReference type="Proteomes" id="UP000191024"/>
    </source>
</evidence>
<accession>A0A1G4J8P5</accession>
<evidence type="ECO:0000256" key="2">
    <source>
        <dbReference type="ARBA" id="ARBA00022448"/>
    </source>
</evidence>
<keyword evidence="3 9" id="KW-0963">Cytoplasm</keyword>
<protein>
    <recommendedName>
        <fullName evidence="9">Coatomer subunit delta</fullName>
    </recommendedName>
</protein>
<dbReference type="GO" id="GO:0030126">
    <property type="term" value="C:COPI vesicle coat"/>
    <property type="evidence" value="ECO:0007669"/>
    <property type="project" value="UniProtKB-UniRule"/>
</dbReference>
<dbReference type="Gene3D" id="2.60.40.1170">
    <property type="entry name" value="Mu homology domain, subdomain B"/>
    <property type="match status" value="2"/>
</dbReference>
<comment type="subunit">
    <text evidence="9">Oligomeric complex that consists of at least the alpha, beta, beta', gamma, delta, epsilon and zeta subunits.</text>
</comment>
<comment type="function">
    <text evidence="9">The coatomer is a cytosolic protein complex that binds to dilysine motifs and reversibly associates with Golgi non-clathrin-coated vesicles, which further mediate biosynthetic protein transport from the ER, via the Golgi up to the trans Golgi network. Coatomer complex is required for budding from Golgi membranes, and is essential for the retrograde Golgi-to-ER transport of dilysine-tagged proteins.</text>
</comment>
<evidence type="ECO:0000256" key="12">
    <source>
        <dbReference type="SAM" id="MobiDB-lite"/>
    </source>
</evidence>
<evidence type="ECO:0000256" key="6">
    <source>
        <dbReference type="ARBA" id="ARBA00023034"/>
    </source>
</evidence>
<keyword evidence="2 9" id="KW-0813">Transport</keyword>
<dbReference type="GO" id="GO:0015031">
    <property type="term" value="P:protein transport"/>
    <property type="evidence" value="ECO:0007669"/>
    <property type="project" value="UniProtKB-KW"/>
</dbReference>
<dbReference type="STRING" id="1230905.A0A1G4J8P5"/>
<dbReference type="Gene3D" id="3.30.450.60">
    <property type="match status" value="1"/>
</dbReference>
<dbReference type="PANTHER" id="PTHR10121">
    <property type="entry name" value="COATOMER SUBUNIT DELTA"/>
    <property type="match status" value="1"/>
</dbReference>
<dbReference type="Pfam" id="PF00928">
    <property type="entry name" value="Adap_comp_sub"/>
    <property type="match status" value="1"/>
</dbReference>
<keyword evidence="5 9" id="KW-0653">Protein transport</keyword>
<evidence type="ECO:0000313" key="14">
    <source>
        <dbReference type="EMBL" id="SCU86326.1"/>
    </source>
</evidence>
<keyword evidence="15" id="KW-1185">Reference proteome</keyword>
<dbReference type="GO" id="GO:0051645">
    <property type="term" value="P:Golgi localization"/>
    <property type="evidence" value="ECO:0007669"/>
    <property type="project" value="TreeGrafter"/>
</dbReference>
<feature type="domain" description="MHD" evidence="13">
    <location>
        <begin position="287"/>
        <end position="543"/>
    </location>
</feature>
<evidence type="ECO:0000256" key="1">
    <source>
        <dbReference type="ARBA" id="ARBA00010516"/>
    </source>
</evidence>